<evidence type="ECO:0000259" key="7">
    <source>
        <dbReference type="Pfam" id="PF04545"/>
    </source>
</evidence>
<keyword evidence="9" id="KW-1185">Reference proteome</keyword>
<dbReference type="RefSeq" id="WP_013171075.1">
    <property type="nucleotide sequence ID" value="NC_014219.1"/>
</dbReference>
<dbReference type="Pfam" id="PF04545">
    <property type="entry name" value="Sigma70_r4"/>
    <property type="match status" value="1"/>
</dbReference>
<evidence type="ECO:0000313" key="8">
    <source>
        <dbReference type="EMBL" id="ADH97645.1"/>
    </source>
</evidence>
<dbReference type="InterPro" id="IPR007630">
    <property type="entry name" value="RNA_pol_sigma70_r4"/>
</dbReference>
<keyword evidence="2" id="KW-0805">Transcription regulation</keyword>
<accession>D6XV87</accession>
<proteinExistence type="inferred from homology"/>
<feature type="domain" description="RNA polymerase sigma-70 region 4" evidence="7">
    <location>
        <begin position="125"/>
        <end position="171"/>
    </location>
</feature>
<protein>
    <submittedName>
        <fullName evidence="8">RNA polymerase, sigma-24 subunit, ECF subfamily</fullName>
    </submittedName>
</protein>
<dbReference type="InterPro" id="IPR007627">
    <property type="entry name" value="RNA_pol_sigma70_r2"/>
</dbReference>
<sequence length="184" mass="21183">MDEELVKDALKGDERAFETLHARHADDVFRYVYMKVGNRQDAEELLQDVFVKMVRNLAGFSGKSTFRTWLFSIVRHTVIDYYRKKGRLQKEQPVENDLLEAVSDTTASAEEVASNREKRSHVSDAFNSLPEGHREILYLRFMEGFSLKETARITGKSVMAVKSLQKRAQAKMGEQVDEEVNIHV</sequence>
<evidence type="ECO:0000256" key="4">
    <source>
        <dbReference type="ARBA" id="ARBA00023125"/>
    </source>
</evidence>
<dbReference type="PANTHER" id="PTHR43133:SF8">
    <property type="entry name" value="RNA POLYMERASE SIGMA FACTOR HI_1459-RELATED"/>
    <property type="match status" value="1"/>
</dbReference>
<evidence type="ECO:0000313" key="9">
    <source>
        <dbReference type="Proteomes" id="UP000000271"/>
    </source>
</evidence>
<keyword evidence="5" id="KW-0804">Transcription</keyword>
<dbReference type="PANTHER" id="PTHR43133">
    <property type="entry name" value="RNA POLYMERASE ECF-TYPE SIGMA FACTO"/>
    <property type="match status" value="1"/>
</dbReference>
<reference evidence="8" key="1">
    <citation type="submission" date="2009-10" db="EMBL/GenBank/DDBJ databases">
        <title>Complete sequence of Bacillus selenitireducens MLS10.</title>
        <authorList>
            <consortium name="US DOE Joint Genome Institute"/>
            <person name="Lucas S."/>
            <person name="Copeland A."/>
            <person name="Lapidus A."/>
            <person name="Glavina del Rio T."/>
            <person name="Dalin E."/>
            <person name="Tice H."/>
            <person name="Bruce D."/>
            <person name="Goodwin L."/>
            <person name="Pitluck S."/>
            <person name="Sims D."/>
            <person name="Brettin T."/>
            <person name="Detter J.C."/>
            <person name="Han C."/>
            <person name="Larimer F."/>
            <person name="Land M."/>
            <person name="Hauser L."/>
            <person name="Kyrpides N."/>
            <person name="Ovchinnikova G."/>
            <person name="Stolz J."/>
        </authorList>
    </citation>
    <scope>NUCLEOTIDE SEQUENCE [LARGE SCALE GENOMIC DNA]</scope>
    <source>
        <strain evidence="8">MLS10</strain>
    </source>
</reference>
<dbReference type="NCBIfam" id="TIGR02937">
    <property type="entry name" value="sigma70-ECF"/>
    <property type="match status" value="1"/>
</dbReference>
<dbReference type="EMBL" id="CP001791">
    <property type="protein sequence ID" value="ADH97645.1"/>
    <property type="molecule type" value="Genomic_DNA"/>
</dbReference>
<evidence type="ECO:0000256" key="1">
    <source>
        <dbReference type="ARBA" id="ARBA00010641"/>
    </source>
</evidence>
<dbReference type="InterPro" id="IPR013325">
    <property type="entry name" value="RNA_pol_sigma_r2"/>
</dbReference>
<dbReference type="KEGG" id="bse:Bsel_0096"/>
<dbReference type="eggNOG" id="COG1595">
    <property type="taxonomic scope" value="Bacteria"/>
</dbReference>
<dbReference type="InterPro" id="IPR036388">
    <property type="entry name" value="WH-like_DNA-bd_sf"/>
</dbReference>
<dbReference type="InterPro" id="IPR013324">
    <property type="entry name" value="RNA_pol_sigma_r3/r4-like"/>
</dbReference>
<feature type="domain" description="RNA polymerase sigma-70 region 2" evidence="6">
    <location>
        <begin position="21"/>
        <end position="87"/>
    </location>
</feature>
<dbReference type="Gene3D" id="1.10.10.10">
    <property type="entry name" value="Winged helix-like DNA-binding domain superfamily/Winged helix DNA-binding domain"/>
    <property type="match status" value="1"/>
</dbReference>
<dbReference type="SUPFAM" id="SSF88946">
    <property type="entry name" value="Sigma2 domain of RNA polymerase sigma factors"/>
    <property type="match status" value="1"/>
</dbReference>
<keyword evidence="4" id="KW-0238">DNA-binding</keyword>
<evidence type="ECO:0000256" key="5">
    <source>
        <dbReference type="ARBA" id="ARBA00023163"/>
    </source>
</evidence>
<evidence type="ECO:0000256" key="2">
    <source>
        <dbReference type="ARBA" id="ARBA00023015"/>
    </source>
</evidence>
<dbReference type="SUPFAM" id="SSF88659">
    <property type="entry name" value="Sigma3 and sigma4 domains of RNA polymerase sigma factors"/>
    <property type="match status" value="1"/>
</dbReference>
<dbReference type="STRING" id="439292.Bsel_0096"/>
<dbReference type="Gene3D" id="1.10.1740.10">
    <property type="match status" value="1"/>
</dbReference>
<dbReference type="Pfam" id="PF04542">
    <property type="entry name" value="Sigma70_r2"/>
    <property type="match status" value="1"/>
</dbReference>
<evidence type="ECO:0000259" key="6">
    <source>
        <dbReference type="Pfam" id="PF04542"/>
    </source>
</evidence>
<gene>
    <name evidence="8" type="ordered locus">Bsel_0096</name>
</gene>
<dbReference type="InterPro" id="IPR014284">
    <property type="entry name" value="RNA_pol_sigma-70_dom"/>
</dbReference>
<evidence type="ECO:0000256" key="3">
    <source>
        <dbReference type="ARBA" id="ARBA00023082"/>
    </source>
</evidence>
<dbReference type="HOGENOM" id="CLU_047691_3_4_9"/>
<dbReference type="Proteomes" id="UP000000271">
    <property type="component" value="Chromosome"/>
</dbReference>
<organism evidence="8 9">
    <name type="scientific">Bacillus selenitireducens (strain ATCC 700615 / DSM 15326 / MLS10)</name>
    <dbReference type="NCBI Taxonomy" id="439292"/>
    <lineage>
        <taxon>Bacteria</taxon>
        <taxon>Bacillati</taxon>
        <taxon>Bacillota</taxon>
        <taxon>Bacilli</taxon>
        <taxon>Bacillales</taxon>
        <taxon>Bacillaceae</taxon>
        <taxon>Salisediminibacterium</taxon>
    </lineage>
</organism>
<dbReference type="CDD" id="cd06171">
    <property type="entry name" value="Sigma70_r4"/>
    <property type="match status" value="1"/>
</dbReference>
<dbReference type="GO" id="GO:0006352">
    <property type="term" value="P:DNA-templated transcription initiation"/>
    <property type="evidence" value="ECO:0007669"/>
    <property type="project" value="InterPro"/>
</dbReference>
<dbReference type="GO" id="GO:0016987">
    <property type="term" value="F:sigma factor activity"/>
    <property type="evidence" value="ECO:0007669"/>
    <property type="project" value="UniProtKB-KW"/>
</dbReference>
<name>D6XV87_BACIE</name>
<dbReference type="AlphaFoldDB" id="D6XV87"/>
<dbReference type="GO" id="GO:0003677">
    <property type="term" value="F:DNA binding"/>
    <property type="evidence" value="ECO:0007669"/>
    <property type="project" value="UniProtKB-KW"/>
</dbReference>
<keyword evidence="3" id="KW-0731">Sigma factor</keyword>
<dbReference type="InterPro" id="IPR039425">
    <property type="entry name" value="RNA_pol_sigma-70-like"/>
</dbReference>
<comment type="similarity">
    <text evidence="1">Belongs to the sigma-70 factor family. ECF subfamily.</text>
</comment>